<reference evidence="1 2" key="1">
    <citation type="journal article" date="2016" name="Nat. Commun.">
        <title>Thousands of microbial genomes shed light on interconnected biogeochemical processes in an aquifer system.</title>
        <authorList>
            <person name="Anantharaman K."/>
            <person name="Brown C.T."/>
            <person name="Hug L.A."/>
            <person name="Sharon I."/>
            <person name="Castelle C.J."/>
            <person name="Probst A.J."/>
            <person name="Thomas B.C."/>
            <person name="Singh A."/>
            <person name="Wilkins M.J."/>
            <person name="Karaoz U."/>
            <person name="Brodie E.L."/>
            <person name="Williams K.H."/>
            <person name="Hubbard S.S."/>
            <person name="Banfield J.F."/>
        </authorList>
    </citation>
    <scope>NUCLEOTIDE SEQUENCE [LARGE SCALE GENOMIC DNA]</scope>
</reference>
<evidence type="ECO:0000313" key="2">
    <source>
        <dbReference type="Proteomes" id="UP000176614"/>
    </source>
</evidence>
<protein>
    <submittedName>
        <fullName evidence="1">Uncharacterized protein</fullName>
    </submittedName>
</protein>
<proteinExistence type="predicted"/>
<dbReference type="AlphaFoldDB" id="A0A1F4W2V7"/>
<dbReference type="Proteomes" id="UP000176614">
    <property type="component" value="Unassembled WGS sequence"/>
</dbReference>
<organism evidence="1 2">
    <name type="scientific">candidate division WWE3 bacterium RIFOXYA2_FULL_46_9</name>
    <dbReference type="NCBI Taxonomy" id="1802636"/>
    <lineage>
        <taxon>Bacteria</taxon>
        <taxon>Katanobacteria</taxon>
    </lineage>
</organism>
<dbReference type="EMBL" id="MEVT01000004">
    <property type="protein sequence ID" value="OGC63754.1"/>
    <property type="molecule type" value="Genomic_DNA"/>
</dbReference>
<accession>A0A1F4W2V7</accession>
<gene>
    <name evidence="1" type="ORF">A2264_05270</name>
</gene>
<sequence length="103" mass="11411">MGKILGHYKPAAKHGFVIRTGVGQFQVLSCEVNSDRTQVTVTVKVLKFEPFVSRGWSNAPDSLASVLMSLELGLDGEDKRKFQKVQSRAASYVTRALARMRGR</sequence>
<comment type="caution">
    <text evidence="1">The sequence shown here is derived from an EMBL/GenBank/DDBJ whole genome shotgun (WGS) entry which is preliminary data.</text>
</comment>
<evidence type="ECO:0000313" key="1">
    <source>
        <dbReference type="EMBL" id="OGC63754.1"/>
    </source>
</evidence>
<name>A0A1F4W2V7_UNCKA</name>